<dbReference type="AlphaFoldDB" id="A0A4D5RCN5"/>
<proteinExistence type="predicted"/>
<organism evidence="1">
    <name type="scientific">Ixodes scapularis</name>
    <name type="common">Black-legged tick</name>
    <name type="synonym">Deer tick</name>
    <dbReference type="NCBI Taxonomy" id="6945"/>
    <lineage>
        <taxon>Eukaryota</taxon>
        <taxon>Metazoa</taxon>
        <taxon>Ecdysozoa</taxon>
        <taxon>Arthropoda</taxon>
        <taxon>Chelicerata</taxon>
        <taxon>Arachnida</taxon>
        <taxon>Acari</taxon>
        <taxon>Parasitiformes</taxon>
        <taxon>Ixodida</taxon>
        <taxon>Ixodoidea</taxon>
        <taxon>Ixodidae</taxon>
        <taxon>Ixodinae</taxon>
        <taxon>Ixodes</taxon>
    </lineage>
</organism>
<accession>A0A4D5RCN5</accession>
<name>A0A4D5RCN5_IXOSC</name>
<dbReference type="EMBL" id="GHJT01000246">
    <property type="protein sequence ID" value="MOY34217.1"/>
    <property type="molecule type" value="Transcribed_RNA"/>
</dbReference>
<reference evidence="1" key="1">
    <citation type="submission" date="2019-04" db="EMBL/GenBank/DDBJ databases">
        <title>An insight into the mialome of Ixodes scapularis.</title>
        <authorList>
            <person name="Ribeiro J.M."/>
            <person name="Mather T.N."/>
            <person name="Karim S."/>
        </authorList>
    </citation>
    <scope>NUCLEOTIDE SEQUENCE</scope>
</reference>
<evidence type="ECO:0000313" key="1">
    <source>
        <dbReference type="EMBL" id="MOY34217.1"/>
    </source>
</evidence>
<sequence>MNLALFQNHVMFMVLYPDGFLLGAEAVHHLQPGVPRRCVSHLLQRHGKLHLLPVRQLQLGDLRAWHVDARQQQQQRSEPTTRQGAVMTEWTCDQTPRSDFLSCKVGT</sequence>
<protein>
    <submittedName>
        <fullName evidence="1">Uncharacterized protein</fullName>
    </submittedName>
</protein>